<evidence type="ECO:0000256" key="11">
    <source>
        <dbReference type="ARBA" id="ARBA00025705"/>
    </source>
</evidence>
<dbReference type="SUPFAM" id="SSF53790">
    <property type="entry name" value="Tetrapyrrole methylase"/>
    <property type="match status" value="1"/>
</dbReference>
<evidence type="ECO:0000256" key="10">
    <source>
        <dbReference type="ARBA" id="ARBA00023268"/>
    </source>
</evidence>
<evidence type="ECO:0000259" key="15">
    <source>
        <dbReference type="Pfam" id="PF00590"/>
    </source>
</evidence>
<dbReference type="CDD" id="cd11642">
    <property type="entry name" value="SUMT"/>
    <property type="match status" value="1"/>
</dbReference>
<keyword evidence="3" id="KW-0169">Cobalamin biosynthesis</keyword>
<dbReference type="InterPro" id="IPR000878">
    <property type="entry name" value="4pyrrol_Mease"/>
</dbReference>
<evidence type="ECO:0000256" key="2">
    <source>
        <dbReference type="ARBA" id="ARBA00012162"/>
    </source>
</evidence>
<gene>
    <name evidence="16" type="primary">cobA</name>
    <name evidence="16" type="ORF">DEM34_07515</name>
</gene>
<keyword evidence="8" id="KW-0456">Lyase</keyword>
<keyword evidence="6" id="KW-0949">S-adenosyl-L-methionine</keyword>
<comment type="pathway">
    <text evidence="12">Cofactor biosynthesis; adenosylcobalamin biosynthesis; precorrin-2 from uroporphyrinogen III: step 1/1.</text>
</comment>
<keyword evidence="9" id="KW-0627">Porphyrin biosynthesis</keyword>
<evidence type="ECO:0000256" key="8">
    <source>
        <dbReference type="ARBA" id="ARBA00023239"/>
    </source>
</evidence>
<evidence type="ECO:0000256" key="13">
    <source>
        <dbReference type="RuleBase" id="RU003960"/>
    </source>
</evidence>
<evidence type="ECO:0000313" key="17">
    <source>
        <dbReference type="Proteomes" id="UP000245474"/>
    </source>
</evidence>
<keyword evidence="4 13" id="KW-0489">Methyltransferase</keyword>
<dbReference type="InterPro" id="IPR050161">
    <property type="entry name" value="Siro_Cobalamin_biosynth"/>
</dbReference>
<dbReference type="Proteomes" id="UP000245474">
    <property type="component" value="Unassembled WGS sequence"/>
</dbReference>
<keyword evidence="10" id="KW-0511">Multifunctional enzyme</keyword>
<dbReference type="EMBL" id="QFFI01000009">
    <property type="protein sequence ID" value="PWG63717.1"/>
    <property type="molecule type" value="Genomic_DNA"/>
</dbReference>
<dbReference type="Gene3D" id="3.30.950.10">
    <property type="entry name" value="Methyltransferase, Cobalt-precorrin-4 Transmethylase, Domain 2"/>
    <property type="match status" value="1"/>
</dbReference>
<reference evidence="16 17" key="1">
    <citation type="submission" date="2018-05" db="EMBL/GenBank/DDBJ databases">
        <title>Spiribacter halobius sp. nov., a moderately halophilic bacterium isolated from marine solar saltern.</title>
        <authorList>
            <person name="Zheng W.-S."/>
            <person name="Lu D.-C."/>
            <person name="Du Z.-J."/>
        </authorList>
    </citation>
    <scope>NUCLEOTIDE SEQUENCE [LARGE SCALE GENOMIC DNA]</scope>
    <source>
        <strain evidence="16 17">E85</strain>
    </source>
</reference>
<dbReference type="GO" id="GO:0032259">
    <property type="term" value="P:methylation"/>
    <property type="evidence" value="ECO:0007669"/>
    <property type="project" value="UniProtKB-KW"/>
</dbReference>
<dbReference type="PROSITE" id="PS00840">
    <property type="entry name" value="SUMT_2"/>
    <property type="match status" value="1"/>
</dbReference>
<evidence type="ECO:0000256" key="4">
    <source>
        <dbReference type="ARBA" id="ARBA00022603"/>
    </source>
</evidence>
<keyword evidence="7" id="KW-0560">Oxidoreductase</keyword>
<feature type="domain" description="Tetrapyrrole methylase" evidence="15">
    <location>
        <begin position="47"/>
        <end position="258"/>
    </location>
</feature>
<dbReference type="PANTHER" id="PTHR45790">
    <property type="entry name" value="SIROHEME SYNTHASE-RELATED"/>
    <property type="match status" value="1"/>
</dbReference>
<comment type="pathway">
    <text evidence="11">Porphyrin-containing compound metabolism; siroheme biosynthesis; precorrin-2 from uroporphyrinogen III: step 1/1.</text>
</comment>
<dbReference type="InterPro" id="IPR014776">
    <property type="entry name" value="4pyrrole_Mease_sub2"/>
</dbReference>
<dbReference type="Pfam" id="PF00590">
    <property type="entry name" value="TP_methylase"/>
    <property type="match status" value="1"/>
</dbReference>
<sequence>MPQPTATDRHTRKALRRSAPGRPGSMPPSPAGGTGAAERGGDGRGEVYLIGAGPGDPDLITVRGLRLLQAADVVLYDRLVAPELIARTRGDAERLFVGKQRDRHAVPQAEINRLLAEHARAGRRVARLKGGDPFIFGRGGEEIDTLMSEGIPFQVVPGVTAASGCSAYAGIPLTHRDHAQACVFVTGHRRADGGLAVDFEALARPGQTVVIYMGLGGLPELAAGLADHGLAGETPAAAVEQGTTRGQRVVTGTLATLADRVHAAGLQPPALVIVGEVVRLRERLAWFEARQPKAAAAPA</sequence>
<proteinExistence type="inferred from homology"/>
<comment type="caution">
    <text evidence="16">The sequence shown here is derived from an EMBL/GenBank/DDBJ whole genome shotgun (WGS) entry which is preliminary data.</text>
</comment>
<dbReference type="GO" id="GO:0009236">
    <property type="term" value="P:cobalamin biosynthetic process"/>
    <property type="evidence" value="ECO:0007669"/>
    <property type="project" value="UniProtKB-KW"/>
</dbReference>
<evidence type="ECO:0000256" key="5">
    <source>
        <dbReference type="ARBA" id="ARBA00022679"/>
    </source>
</evidence>
<dbReference type="FunFam" id="3.30.950.10:FF:000001">
    <property type="entry name" value="Siroheme synthase"/>
    <property type="match status" value="1"/>
</dbReference>
<evidence type="ECO:0000256" key="9">
    <source>
        <dbReference type="ARBA" id="ARBA00023244"/>
    </source>
</evidence>
<organism evidence="16 17">
    <name type="scientific">Sediminicurvatus halobius</name>
    <dbReference type="NCBI Taxonomy" id="2182432"/>
    <lineage>
        <taxon>Bacteria</taxon>
        <taxon>Pseudomonadati</taxon>
        <taxon>Pseudomonadota</taxon>
        <taxon>Gammaproteobacteria</taxon>
        <taxon>Chromatiales</taxon>
        <taxon>Ectothiorhodospiraceae</taxon>
        <taxon>Sediminicurvatus</taxon>
    </lineage>
</organism>
<evidence type="ECO:0000256" key="3">
    <source>
        <dbReference type="ARBA" id="ARBA00022573"/>
    </source>
</evidence>
<evidence type="ECO:0000256" key="6">
    <source>
        <dbReference type="ARBA" id="ARBA00022691"/>
    </source>
</evidence>
<dbReference type="InterPro" id="IPR014777">
    <property type="entry name" value="4pyrrole_Mease_sub1"/>
</dbReference>
<keyword evidence="5 13" id="KW-0808">Transferase</keyword>
<dbReference type="PANTHER" id="PTHR45790:SF1">
    <property type="entry name" value="SIROHEME SYNTHASE"/>
    <property type="match status" value="1"/>
</dbReference>
<dbReference type="GO" id="GO:0004851">
    <property type="term" value="F:uroporphyrin-III C-methyltransferase activity"/>
    <property type="evidence" value="ECO:0007669"/>
    <property type="project" value="UniProtKB-EC"/>
</dbReference>
<protein>
    <recommendedName>
        <fullName evidence="2">uroporphyrinogen-III C-methyltransferase</fullName>
        <ecNumber evidence="2">2.1.1.107</ecNumber>
    </recommendedName>
</protein>
<dbReference type="PROSITE" id="PS00839">
    <property type="entry name" value="SUMT_1"/>
    <property type="match status" value="1"/>
</dbReference>
<dbReference type="GO" id="GO:0016829">
    <property type="term" value="F:lyase activity"/>
    <property type="evidence" value="ECO:0007669"/>
    <property type="project" value="UniProtKB-KW"/>
</dbReference>
<dbReference type="InterPro" id="IPR003043">
    <property type="entry name" value="Uropor_MeTrfase_CS"/>
</dbReference>
<dbReference type="InterPro" id="IPR035996">
    <property type="entry name" value="4pyrrol_Methylase_sf"/>
</dbReference>
<name>A0A2U2N3S3_9GAMM</name>
<dbReference type="InterPro" id="IPR006366">
    <property type="entry name" value="CobA/CysG_C"/>
</dbReference>
<evidence type="ECO:0000256" key="14">
    <source>
        <dbReference type="SAM" id="MobiDB-lite"/>
    </source>
</evidence>
<comment type="similarity">
    <text evidence="1 13">Belongs to the precorrin methyltransferase family.</text>
</comment>
<accession>A0A2U2N3S3</accession>
<dbReference type="AlphaFoldDB" id="A0A2U2N3S3"/>
<dbReference type="GO" id="GO:0019354">
    <property type="term" value="P:siroheme biosynthetic process"/>
    <property type="evidence" value="ECO:0007669"/>
    <property type="project" value="UniProtKB-UniPathway"/>
</dbReference>
<dbReference type="EC" id="2.1.1.107" evidence="2"/>
<keyword evidence="17" id="KW-1185">Reference proteome</keyword>
<dbReference type="FunFam" id="3.40.1010.10:FF:000001">
    <property type="entry name" value="Siroheme synthase"/>
    <property type="match status" value="1"/>
</dbReference>
<dbReference type="UniPathway" id="UPA00262">
    <property type="reaction ID" value="UER00211"/>
</dbReference>
<evidence type="ECO:0000256" key="1">
    <source>
        <dbReference type="ARBA" id="ARBA00005879"/>
    </source>
</evidence>
<dbReference type="Gene3D" id="3.40.1010.10">
    <property type="entry name" value="Cobalt-precorrin-4 Transmethylase, Domain 1"/>
    <property type="match status" value="1"/>
</dbReference>
<evidence type="ECO:0000313" key="16">
    <source>
        <dbReference type="EMBL" id="PWG63717.1"/>
    </source>
</evidence>
<dbReference type="NCBIfam" id="TIGR01469">
    <property type="entry name" value="cobA_cysG_Cterm"/>
    <property type="match status" value="1"/>
</dbReference>
<evidence type="ECO:0000256" key="7">
    <source>
        <dbReference type="ARBA" id="ARBA00023002"/>
    </source>
</evidence>
<evidence type="ECO:0000256" key="12">
    <source>
        <dbReference type="ARBA" id="ARBA00060548"/>
    </source>
</evidence>
<dbReference type="NCBIfam" id="NF004790">
    <property type="entry name" value="PRK06136.1"/>
    <property type="match status" value="1"/>
</dbReference>
<feature type="region of interest" description="Disordered" evidence="14">
    <location>
        <begin position="1"/>
        <end position="48"/>
    </location>
</feature>
<dbReference type="OrthoDB" id="9815856at2"/>
<dbReference type="GO" id="GO:0016491">
    <property type="term" value="F:oxidoreductase activity"/>
    <property type="evidence" value="ECO:0007669"/>
    <property type="project" value="UniProtKB-KW"/>
</dbReference>